<reference evidence="1" key="2">
    <citation type="journal article" date="2022" name="New Phytol.">
        <title>Evolutionary transition to the ectomycorrhizal habit in the genomes of a hyperdiverse lineage of mushroom-forming fungi.</title>
        <authorList>
            <person name="Looney B."/>
            <person name="Miyauchi S."/>
            <person name="Morin E."/>
            <person name="Drula E."/>
            <person name="Courty P.E."/>
            <person name="Kohler A."/>
            <person name="Kuo A."/>
            <person name="LaButti K."/>
            <person name="Pangilinan J."/>
            <person name="Lipzen A."/>
            <person name="Riley R."/>
            <person name="Andreopoulos W."/>
            <person name="He G."/>
            <person name="Johnson J."/>
            <person name="Nolan M."/>
            <person name="Tritt A."/>
            <person name="Barry K.W."/>
            <person name="Grigoriev I.V."/>
            <person name="Nagy L.G."/>
            <person name="Hibbett D."/>
            <person name="Henrissat B."/>
            <person name="Matheny P.B."/>
            <person name="Labbe J."/>
            <person name="Martin F.M."/>
        </authorList>
    </citation>
    <scope>NUCLEOTIDE SEQUENCE</scope>
    <source>
        <strain evidence="1">FP105234-sp</strain>
    </source>
</reference>
<dbReference type="Proteomes" id="UP000814033">
    <property type="component" value="Unassembled WGS sequence"/>
</dbReference>
<organism evidence="1 2">
    <name type="scientific">Auriscalpium vulgare</name>
    <dbReference type="NCBI Taxonomy" id="40419"/>
    <lineage>
        <taxon>Eukaryota</taxon>
        <taxon>Fungi</taxon>
        <taxon>Dikarya</taxon>
        <taxon>Basidiomycota</taxon>
        <taxon>Agaricomycotina</taxon>
        <taxon>Agaricomycetes</taxon>
        <taxon>Russulales</taxon>
        <taxon>Auriscalpiaceae</taxon>
        <taxon>Auriscalpium</taxon>
    </lineage>
</organism>
<gene>
    <name evidence="1" type="ORF">FA95DRAFT_1583312</name>
</gene>
<protein>
    <submittedName>
        <fullName evidence="1">GPI-inositol-deacylase</fullName>
    </submittedName>
</protein>
<dbReference type="EMBL" id="MU275945">
    <property type="protein sequence ID" value="KAI0045655.1"/>
    <property type="molecule type" value="Genomic_DNA"/>
</dbReference>
<comment type="caution">
    <text evidence="1">The sequence shown here is derived from an EMBL/GenBank/DDBJ whole genome shotgun (WGS) entry which is preliminary data.</text>
</comment>
<evidence type="ECO:0000313" key="1">
    <source>
        <dbReference type="EMBL" id="KAI0045655.1"/>
    </source>
</evidence>
<name>A0ACB8RNZ1_9AGAM</name>
<proteinExistence type="predicted"/>
<reference evidence="1" key="1">
    <citation type="submission" date="2021-02" db="EMBL/GenBank/DDBJ databases">
        <authorList>
            <consortium name="DOE Joint Genome Institute"/>
            <person name="Ahrendt S."/>
            <person name="Looney B.P."/>
            <person name="Miyauchi S."/>
            <person name="Morin E."/>
            <person name="Drula E."/>
            <person name="Courty P.E."/>
            <person name="Chicoki N."/>
            <person name="Fauchery L."/>
            <person name="Kohler A."/>
            <person name="Kuo A."/>
            <person name="Labutti K."/>
            <person name="Pangilinan J."/>
            <person name="Lipzen A."/>
            <person name="Riley R."/>
            <person name="Andreopoulos W."/>
            <person name="He G."/>
            <person name="Johnson J."/>
            <person name="Barry K.W."/>
            <person name="Grigoriev I.V."/>
            <person name="Nagy L."/>
            <person name="Hibbett D."/>
            <person name="Henrissat B."/>
            <person name="Matheny P.B."/>
            <person name="Labbe J."/>
            <person name="Martin F."/>
        </authorList>
    </citation>
    <scope>NUCLEOTIDE SEQUENCE</scope>
    <source>
        <strain evidence="1">FP105234-sp</strain>
    </source>
</reference>
<keyword evidence="2" id="KW-1185">Reference proteome</keyword>
<evidence type="ECO:0000313" key="2">
    <source>
        <dbReference type="Proteomes" id="UP000814033"/>
    </source>
</evidence>
<sequence>MTRISYALSIVSIVSLFVVYKAASNSSESLSPQGCRMSYMSPSYLLQPDFNSSWTHLANRYSLWLYREVGWEHNELRGVPVLFIPGNAGSSRQIRSIASSAARQYYPSPYTASPEFSSRALKPLDFYAVEYNEDLSAFHGPTLEAETAYASRAITHILSLYPANTSIIVMGHSMGGIVATALLPSPNISAVITMSTPHTLPPARFDRRIAVLYERSRAALLRANTPILSLCGGATDMMVPSEACILPPSEEGVYRRTVFSSALEGCWTGVGHQVMVWCHQVRWRVARAALELGAASSEPQRGNILDRWVRDDRALPYVPSASELLDLSDETLPAQQTLSLQKPLGERIYRLPAPTTAAKFVLFVSGGTIPPASPQNSLPLSASVYACRDAQHCTAFETGSLQLIPDTSTEKPFPAPHEGVDESEGVVRFEGVLPSIQGQDGSLWVAVDLSGGDGRGWVLGGFVDAEPVVREFTVHDILYREAAISVDPKALQTDVRLPHLLSNSLLVYRVTPEYSPSDTCSRAILPPLLQHASPSETLYHPLTEGRPIHLHSHTAAPFVPHDAGVERGINLTLYTSGECNVQALRIGIDWWGTLGRMGARYWAAVPGWAVGVVIWTTFIAWGIQESGAPMPTVSESLSIFTRKTLPWLVAASFAVSFLPLPVDHLLGNSGEAFFSPVAPFLMLVVAGLVQVSWWLLCALMWPVRLLGRITGSRRKDDTGIRKNTLFSMFLIFVLVFVVIPWQVAFLGCWIIHFFTCATHTPPPPTVFSATTPPASFSPNNTGYPPRSRSPPPVPPAQALADGQRHSAHLLLLMTWLLPLAAPVLAVWVRTLATAGLTTPFDGDHSFWTVAPYLVLVDFASWTRGPLLPRESVELVSIRWFWMPPAWVAFFWGAARTYEVFDWVWVVACLMVVIRVGPRYWGDASWSSASVRSR</sequence>
<accession>A0ACB8RNZ1</accession>